<keyword evidence="2" id="KW-1185">Reference proteome</keyword>
<gene>
    <name evidence="1" type="ORF">ATO9_04055</name>
</gene>
<evidence type="ECO:0000313" key="1">
    <source>
        <dbReference type="EMBL" id="KGM50654.1"/>
    </source>
</evidence>
<accession>A0A0A0EJU5</accession>
<organism evidence="1 2">
    <name type="scientific">Pseudooceanicola atlanticus</name>
    <dbReference type="NCBI Taxonomy" id="1461694"/>
    <lineage>
        <taxon>Bacteria</taxon>
        <taxon>Pseudomonadati</taxon>
        <taxon>Pseudomonadota</taxon>
        <taxon>Alphaproteobacteria</taxon>
        <taxon>Rhodobacterales</taxon>
        <taxon>Paracoccaceae</taxon>
        <taxon>Pseudooceanicola</taxon>
    </lineage>
</organism>
<dbReference type="STRING" id="1461694.ATO9_04055"/>
<dbReference type="OrthoDB" id="6628040at2"/>
<proteinExistence type="predicted"/>
<protein>
    <submittedName>
        <fullName evidence="1">Uncharacterized protein</fullName>
    </submittedName>
</protein>
<dbReference type="eggNOG" id="ENOG5032N0P">
    <property type="taxonomic scope" value="Bacteria"/>
</dbReference>
<sequence>MANVIYRHPVNQEPETVSNMTVAGAYLPGILVTEDGDEFTVATAADIEAELLILSNRQFYDQDITTAYASGDTGVAYRPKPGEVYQARLAAATYAKGAPLTVGASGYLTAAGASERVLAFFDGTAGAISAGALADVRIANSFLTASA</sequence>
<dbReference type="EMBL" id="AQQX01000001">
    <property type="protein sequence ID" value="KGM50654.1"/>
    <property type="molecule type" value="Genomic_DNA"/>
</dbReference>
<reference evidence="1 2" key="1">
    <citation type="journal article" date="2015" name="Antonie Van Leeuwenhoek">
        <title>Pseudooceanicola atlanticus gen. nov. sp. nov., isolated from surface seawater of the Atlantic Ocean and reclassification of Oceanicola batsensis, Oceanicola marinus, Oceanicola nitratireducens, Oceanicola nanhaiensis, Oceanicola antarcticus and Oceanicola flagellatus, as Pseudooceanicola batsensis comb. nov., Pseudooceanicola marinus comb. nov., Pseudooceanicola nitratireducens comb. nov., Pseudooceanicola nanhaiensis comb. nov., Pseudooceanicola antarcticus comb. nov., and Pseudooceanicola flagellatus comb. nov.</title>
        <authorList>
            <person name="Lai Q."/>
            <person name="Li G."/>
            <person name="Liu X."/>
            <person name="Du Y."/>
            <person name="Sun F."/>
            <person name="Shao Z."/>
        </authorList>
    </citation>
    <scope>NUCLEOTIDE SEQUENCE [LARGE SCALE GENOMIC DNA]</scope>
    <source>
        <strain evidence="1 2">22II-s11g</strain>
    </source>
</reference>
<comment type="caution">
    <text evidence="1">The sequence shown here is derived from an EMBL/GenBank/DDBJ whole genome shotgun (WGS) entry which is preliminary data.</text>
</comment>
<name>A0A0A0EJU5_9RHOB</name>
<evidence type="ECO:0000313" key="2">
    <source>
        <dbReference type="Proteomes" id="UP000030004"/>
    </source>
</evidence>
<dbReference type="AlphaFoldDB" id="A0A0A0EJU5"/>
<dbReference type="RefSeq" id="WP_043745233.1">
    <property type="nucleotide sequence ID" value="NZ_AQQX01000001.1"/>
</dbReference>
<dbReference type="Proteomes" id="UP000030004">
    <property type="component" value="Unassembled WGS sequence"/>
</dbReference>